<comment type="pathway">
    <text evidence="1">Amino-acid biosynthesis; L-asparagine biosynthesis; L-asparagine from L-aspartate (L-Gln route): step 1/1.</text>
</comment>
<keyword evidence="11" id="KW-1185">Reference proteome</keyword>
<sequence length="647" mass="75207">MSAIIGILNSDPAADSYESVQCMMRSLRKYPADAARTWHGDSISMGCHAQWITPESVYDTLPYYDEQYRLAITADVILDNRQQLFEQLQVNSTRRQQITDSELILMAYRRWGDQAPRYLIGDYAFVIWDSDKRRLFGARDLLGNRTLYYHQTPRHFAFCTVIEPLYQLPGMKKQLNESWLAEFLAIPIIMDSIDVHGTVYKEIKMLPPAHTFSLEDGRLHLSQFDRLDPLDGPLKLKSNEEYEEAFREVFQEAVHAKLRTYRQVGISLSGGLDSGTVVSFAASPLREIGKPLQAYSYVPPRDFTDWTGRNWMPDETPFIQTIARHVGNIQENYMDFPGRNSFEDVDDILDMMEAPYKFIENSFWLKGILEQARQDKVGIVLNGSRGNYSISWGPAYDYYARLLRRFQWMRLHRELKQFGHNQYTRRSRILPEVARMAFPFITRAFTRNSTSDRPQLIHPDLAARTNIYNRLRRHDVGLYEYEMDEFEARDYQFNQLAVSNHYGVSSTKLSLRYGVVERDPTSDPRVVRFCLSLPTEQYVQDGVSRSLIRRATVGYLPDQIRLNQRVYGIQGADWIHRVRPHWGAITQEVMSFIRNRQSAAQGLLHIDQIRASLDRIGPDPKPEQAYDPHVKLVMQSLIVARFITKIV</sequence>
<dbReference type="Gene3D" id="3.60.20.10">
    <property type="entry name" value="Glutamine Phosphoribosylpyrophosphate, subunit 1, domain 1"/>
    <property type="match status" value="1"/>
</dbReference>
<protein>
    <recommendedName>
        <fullName evidence="3">asparagine synthase (glutamine-hydrolyzing)</fullName>
        <ecNumber evidence="3">6.3.5.4</ecNumber>
    </recommendedName>
</protein>
<keyword evidence="4" id="KW-0547">Nucleotide-binding</keyword>
<dbReference type="Gene3D" id="3.40.50.620">
    <property type="entry name" value="HUPs"/>
    <property type="match status" value="2"/>
</dbReference>
<dbReference type="InterPro" id="IPR014729">
    <property type="entry name" value="Rossmann-like_a/b/a_fold"/>
</dbReference>
<evidence type="ECO:0000256" key="5">
    <source>
        <dbReference type="ARBA" id="ARBA00022840"/>
    </source>
</evidence>
<dbReference type="InterPro" id="IPR051786">
    <property type="entry name" value="ASN_synthetase/amidase"/>
</dbReference>
<evidence type="ECO:0000256" key="6">
    <source>
        <dbReference type="ARBA" id="ARBA00022888"/>
    </source>
</evidence>
<organism evidence="10 11">
    <name type="scientific">Paenibacillus terricola</name>
    <dbReference type="NCBI Taxonomy" id="2763503"/>
    <lineage>
        <taxon>Bacteria</taxon>
        <taxon>Bacillati</taxon>
        <taxon>Bacillota</taxon>
        <taxon>Bacilli</taxon>
        <taxon>Bacillales</taxon>
        <taxon>Paenibacillaceae</taxon>
        <taxon>Paenibacillus</taxon>
    </lineage>
</organism>
<keyword evidence="6" id="KW-0061">Asparagine biosynthesis</keyword>
<evidence type="ECO:0000256" key="8">
    <source>
        <dbReference type="ARBA" id="ARBA00048741"/>
    </source>
</evidence>
<evidence type="ECO:0000256" key="7">
    <source>
        <dbReference type="ARBA" id="ARBA00022962"/>
    </source>
</evidence>
<dbReference type="PANTHER" id="PTHR43284">
    <property type="entry name" value="ASPARAGINE SYNTHETASE (GLUTAMINE-HYDROLYZING)"/>
    <property type="match status" value="1"/>
</dbReference>
<gene>
    <name evidence="10" type="ORF">H8B09_20615</name>
</gene>
<dbReference type="EC" id="6.3.5.4" evidence="3"/>
<dbReference type="Pfam" id="PF13537">
    <property type="entry name" value="GATase_7"/>
    <property type="match status" value="1"/>
</dbReference>
<evidence type="ECO:0000256" key="1">
    <source>
        <dbReference type="ARBA" id="ARBA00005187"/>
    </source>
</evidence>
<proteinExistence type="inferred from homology"/>
<dbReference type="InterPro" id="IPR017932">
    <property type="entry name" value="GATase_2_dom"/>
</dbReference>
<dbReference type="InterPro" id="IPR033738">
    <property type="entry name" value="AsnB_N"/>
</dbReference>
<dbReference type="PIRSF" id="PIRSF001589">
    <property type="entry name" value="Asn_synthetase_glu-h"/>
    <property type="match status" value="1"/>
</dbReference>
<dbReference type="SUPFAM" id="SSF52402">
    <property type="entry name" value="Adenine nucleotide alpha hydrolases-like"/>
    <property type="match status" value="1"/>
</dbReference>
<name>A0ABR8MZ71_9BACL</name>
<comment type="similarity">
    <text evidence="2">Belongs to the asparagine synthetase family.</text>
</comment>
<accession>A0ABR8MZ71</accession>
<dbReference type="CDD" id="cd00712">
    <property type="entry name" value="AsnB"/>
    <property type="match status" value="1"/>
</dbReference>
<evidence type="ECO:0000259" key="9">
    <source>
        <dbReference type="PROSITE" id="PS51278"/>
    </source>
</evidence>
<evidence type="ECO:0000313" key="10">
    <source>
        <dbReference type="EMBL" id="MBD3921183.1"/>
    </source>
</evidence>
<dbReference type="PROSITE" id="PS51278">
    <property type="entry name" value="GATASE_TYPE_2"/>
    <property type="match status" value="1"/>
</dbReference>
<dbReference type="Pfam" id="PF00733">
    <property type="entry name" value="Asn_synthase"/>
    <property type="match status" value="1"/>
</dbReference>
<evidence type="ECO:0000256" key="4">
    <source>
        <dbReference type="ARBA" id="ARBA00022741"/>
    </source>
</evidence>
<dbReference type="EMBL" id="JACXZA010000005">
    <property type="protein sequence ID" value="MBD3921183.1"/>
    <property type="molecule type" value="Genomic_DNA"/>
</dbReference>
<comment type="catalytic activity">
    <reaction evidence="8">
        <text>L-aspartate + L-glutamine + ATP + H2O = L-asparagine + L-glutamate + AMP + diphosphate + H(+)</text>
        <dbReference type="Rhea" id="RHEA:12228"/>
        <dbReference type="ChEBI" id="CHEBI:15377"/>
        <dbReference type="ChEBI" id="CHEBI:15378"/>
        <dbReference type="ChEBI" id="CHEBI:29985"/>
        <dbReference type="ChEBI" id="CHEBI:29991"/>
        <dbReference type="ChEBI" id="CHEBI:30616"/>
        <dbReference type="ChEBI" id="CHEBI:33019"/>
        <dbReference type="ChEBI" id="CHEBI:58048"/>
        <dbReference type="ChEBI" id="CHEBI:58359"/>
        <dbReference type="ChEBI" id="CHEBI:456215"/>
        <dbReference type="EC" id="6.3.5.4"/>
    </reaction>
</comment>
<evidence type="ECO:0000256" key="3">
    <source>
        <dbReference type="ARBA" id="ARBA00012737"/>
    </source>
</evidence>
<comment type="caution">
    <text evidence="10">The sequence shown here is derived from an EMBL/GenBank/DDBJ whole genome shotgun (WGS) entry which is preliminary data.</text>
</comment>
<dbReference type="SUPFAM" id="SSF56235">
    <property type="entry name" value="N-terminal nucleophile aminohydrolases (Ntn hydrolases)"/>
    <property type="match status" value="1"/>
</dbReference>
<keyword evidence="7" id="KW-0315">Glutamine amidotransferase</keyword>
<feature type="domain" description="Glutamine amidotransferase type-2" evidence="9">
    <location>
        <begin position="2"/>
        <end position="217"/>
    </location>
</feature>
<dbReference type="InterPro" id="IPR001962">
    <property type="entry name" value="Asn_synthase"/>
</dbReference>
<dbReference type="InterPro" id="IPR006426">
    <property type="entry name" value="Asn_synth_AEB"/>
</dbReference>
<evidence type="ECO:0000256" key="2">
    <source>
        <dbReference type="ARBA" id="ARBA00005752"/>
    </source>
</evidence>
<evidence type="ECO:0000313" key="11">
    <source>
        <dbReference type="Proteomes" id="UP000609346"/>
    </source>
</evidence>
<keyword evidence="6" id="KW-0028">Amino-acid biosynthesis</keyword>
<dbReference type="RefSeq" id="WP_191205460.1">
    <property type="nucleotide sequence ID" value="NZ_JACXZA010000005.1"/>
</dbReference>
<keyword evidence="5" id="KW-0067">ATP-binding</keyword>
<dbReference type="PANTHER" id="PTHR43284:SF1">
    <property type="entry name" value="ASPARAGINE SYNTHETASE"/>
    <property type="match status" value="1"/>
</dbReference>
<reference evidence="10 11" key="1">
    <citation type="submission" date="2020-09" db="EMBL/GenBank/DDBJ databases">
        <title>Paenibacillus sp. strain PR3 16S rRNA gene Genome sequencing and assembly.</title>
        <authorList>
            <person name="Kim J."/>
        </authorList>
    </citation>
    <scope>NUCLEOTIDE SEQUENCE [LARGE SCALE GENOMIC DNA]</scope>
    <source>
        <strain evidence="10 11">PR3</strain>
    </source>
</reference>
<dbReference type="InterPro" id="IPR029055">
    <property type="entry name" value="Ntn_hydrolases_N"/>
</dbReference>
<dbReference type="Proteomes" id="UP000609346">
    <property type="component" value="Unassembled WGS sequence"/>
</dbReference>